<keyword evidence="6" id="KW-1185">Reference proteome</keyword>
<feature type="compositionally biased region" description="Polar residues" evidence="4">
    <location>
        <begin position="917"/>
        <end position="929"/>
    </location>
</feature>
<dbReference type="GO" id="GO:0005634">
    <property type="term" value="C:nucleus"/>
    <property type="evidence" value="ECO:0007669"/>
    <property type="project" value="TreeGrafter"/>
</dbReference>
<dbReference type="PANTHER" id="PTHR11006:SF60">
    <property type="entry name" value="PROTEIN ARGININE N-METHYLTRANSFERASE 9"/>
    <property type="match status" value="1"/>
</dbReference>
<feature type="region of interest" description="Disordered" evidence="4">
    <location>
        <begin position="917"/>
        <end position="973"/>
    </location>
</feature>
<dbReference type="GO" id="GO:0032259">
    <property type="term" value="P:methylation"/>
    <property type="evidence" value="ECO:0007669"/>
    <property type="project" value="UniProtKB-KW"/>
</dbReference>
<gene>
    <name evidence="5" type="ORF">ElyMa_003689100</name>
</gene>
<dbReference type="Gene3D" id="3.40.50.150">
    <property type="entry name" value="Vaccinia Virus protein VP39"/>
    <property type="match status" value="1"/>
</dbReference>
<dbReference type="InterPro" id="IPR025799">
    <property type="entry name" value="Arg_MeTrfase"/>
</dbReference>
<keyword evidence="3 5" id="KW-0489">Methyltransferase</keyword>
<organism evidence="5 6">
    <name type="scientific">Elysia marginata</name>
    <dbReference type="NCBI Taxonomy" id="1093978"/>
    <lineage>
        <taxon>Eukaryota</taxon>
        <taxon>Metazoa</taxon>
        <taxon>Spiralia</taxon>
        <taxon>Lophotrochozoa</taxon>
        <taxon>Mollusca</taxon>
        <taxon>Gastropoda</taxon>
        <taxon>Heterobranchia</taxon>
        <taxon>Euthyneura</taxon>
        <taxon>Panpulmonata</taxon>
        <taxon>Sacoglossa</taxon>
        <taxon>Placobranchoidea</taxon>
        <taxon>Plakobranchidae</taxon>
        <taxon>Elysia</taxon>
    </lineage>
</organism>
<evidence type="ECO:0000256" key="4">
    <source>
        <dbReference type="SAM" id="MobiDB-lite"/>
    </source>
</evidence>
<evidence type="ECO:0000256" key="2">
    <source>
        <dbReference type="PROSITE-ProRule" id="PRU00339"/>
    </source>
</evidence>
<name>A0AAV4F098_9GAST</name>
<keyword evidence="2" id="KW-0802">TPR repeat</keyword>
<feature type="region of interest" description="Disordered" evidence="4">
    <location>
        <begin position="862"/>
        <end position="890"/>
    </location>
</feature>
<dbReference type="AlphaFoldDB" id="A0AAV4F098"/>
<dbReference type="InterPro" id="IPR019734">
    <property type="entry name" value="TPR_rpt"/>
</dbReference>
<evidence type="ECO:0000313" key="6">
    <source>
        <dbReference type="Proteomes" id="UP000762676"/>
    </source>
</evidence>
<feature type="compositionally biased region" description="Basic and acidic residues" evidence="4">
    <location>
        <begin position="955"/>
        <end position="973"/>
    </location>
</feature>
<protein>
    <submittedName>
        <fullName evidence="5">Protein arginine methyltransferase 10 (Putative)</fullName>
    </submittedName>
</protein>
<keyword evidence="1 3" id="KW-0949">S-adenosyl-L-methionine</keyword>
<proteinExistence type="predicted"/>
<dbReference type="Gene3D" id="2.70.160.11">
    <property type="entry name" value="Hnrnp arginine n-methyltransferase1"/>
    <property type="match status" value="2"/>
</dbReference>
<evidence type="ECO:0000256" key="1">
    <source>
        <dbReference type="ARBA" id="ARBA00022691"/>
    </source>
</evidence>
<reference evidence="5 6" key="1">
    <citation type="journal article" date="2021" name="Elife">
        <title>Chloroplast acquisition without the gene transfer in kleptoplastic sea slugs, Plakobranchus ocellatus.</title>
        <authorList>
            <person name="Maeda T."/>
            <person name="Takahashi S."/>
            <person name="Yoshida T."/>
            <person name="Shimamura S."/>
            <person name="Takaki Y."/>
            <person name="Nagai Y."/>
            <person name="Toyoda A."/>
            <person name="Suzuki Y."/>
            <person name="Arimoto A."/>
            <person name="Ishii H."/>
            <person name="Satoh N."/>
            <person name="Nishiyama T."/>
            <person name="Hasebe M."/>
            <person name="Maruyama T."/>
            <person name="Minagawa J."/>
            <person name="Obokata J."/>
            <person name="Shigenobu S."/>
        </authorList>
    </citation>
    <scope>NUCLEOTIDE SEQUENCE [LARGE SCALE GENOMIC DNA]</scope>
</reference>
<dbReference type="InterPro" id="IPR029063">
    <property type="entry name" value="SAM-dependent_MTases_sf"/>
</dbReference>
<dbReference type="EMBL" id="BMAT01007551">
    <property type="protein sequence ID" value="GFR66704.1"/>
    <property type="molecule type" value="Genomic_DNA"/>
</dbReference>
<dbReference type="Proteomes" id="UP000762676">
    <property type="component" value="Unassembled WGS sequence"/>
</dbReference>
<dbReference type="PROSITE" id="PS51678">
    <property type="entry name" value="SAM_MT_PRMT"/>
    <property type="match status" value="1"/>
</dbReference>
<sequence length="1157" mass="127690">MQKMADFESESCSSSCSDSNDDEADYGKTLQMLGSKQSSWSYIVQSIKNFQKNGQVIDFATVFLAARQALLCEDFPNAIKLFALALDQSKTETESNKLALSLSLSTNPHTFGSKSRSRPVLQSSLKVQLLELQNLVRTAISSCAFTSPLHTSSTGNQIKKDEDLKQSISSIISNFTDIGLGDATLFSQASAYFLRYGDYDLALDLSERAVALDPLSIFAQEVHENICCHLVERWHFIMLNDSCRNESYKKAIIKGIDLFAGNVNVCDIGCGTGLLSLVASNQPKCRSVYAIEKMKTMAGVAKKVFVENLREEDARKIELINKMSSKMSIPTDLPHHAQILVTEVFDAGLFGEGILPTLCHAWSKLLNHKEREMRSLVIPSSAKLFVQAIESAAILHESRLTPEADFFSLSHSNLCICSTVGMYPSDPYTTHDLKRLPGGYKALSESCLFMEVDFNNPETLFELEKGMARNFPVTVTKAGQLDALAMWFSLCLLDTEEISTHTDSHGCWEQAIFPVNPRTLKHRSSLNVDIGDILEVSQLVKGAEHCLSVTDIYKTSCDGTEVLNPGATDKSTECQPLLLKESALEWCKSQTYCLSGSEIAALNNSELSQALCRQINNFILQDTGCVESHFIHLNNGFSPLCLQALKLGYMHVWAIENNVVHKVLMWKLAQENGIDISNLTLLQDAAEISVDIQARGDCSRPHSNCSASPIKETTVDFSGNVVDSSHDIDEGEHDSTDFRETQNQMSVVVLDVVDWQGRLLEDLNEKILAMRSCLSTYGKVSVVPHLIDVYGVLIESEELLSRSRVVSDEQTLGYKIASFVNKFSTRNHQAIDLQSLPHTKLCEPFKIFSVDLHKLLLGSESTEIEERRTTERQGSSNTSKKSSPEDTQYVHGSIWQSSQLSSTINSTDDDERIGVLAQTSSQANTTKGLTSDADGCKNDSERIQESISLGSKRCSPAEKDLKEDNVEDQHERKDGFEQSVNIRVRITSSGTITALVYWFHFHLDGNKVTLNAPSVNSQIPANIPDALFPASNDIDINGSTLSSNLFNSQLACETDAFLQTHTQLSERSIIDDSSHMTDFEKAESCDIPLAAASSMSNNASASVTSETTISTLDPSQHWQQAAVMTDPAKEQETVVPGDHLHLQCVMGSSALSFWIKD</sequence>
<keyword evidence="3" id="KW-0808">Transferase</keyword>
<dbReference type="SUPFAM" id="SSF53335">
    <property type="entry name" value="S-adenosyl-L-methionine-dependent methyltransferases"/>
    <property type="match status" value="1"/>
</dbReference>
<accession>A0AAV4F098</accession>
<dbReference type="GO" id="GO:0016274">
    <property type="term" value="F:protein-arginine N-methyltransferase activity"/>
    <property type="evidence" value="ECO:0007669"/>
    <property type="project" value="InterPro"/>
</dbReference>
<dbReference type="GO" id="GO:0042054">
    <property type="term" value="F:histone methyltransferase activity"/>
    <property type="evidence" value="ECO:0007669"/>
    <property type="project" value="TreeGrafter"/>
</dbReference>
<dbReference type="PANTHER" id="PTHR11006">
    <property type="entry name" value="PROTEIN ARGININE N-METHYLTRANSFERASE"/>
    <property type="match status" value="1"/>
</dbReference>
<feature type="repeat" description="TPR" evidence="2">
    <location>
        <begin position="183"/>
        <end position="216"/>
    </location>
</feature>
<dbReference type="CDD" id="cd02440">
    <property type="entry name" value="AdoMet_MTases"/>
    <property type="match status" value="1"/>
</dbReference>
<dbReference type="PROSITE" id="PS50005">
    <property type="entry name" value="TPR"/>
    <property type="match status" value="1"/>
</dbReference>
<evidence type="ECO:0000313" key="5">
    <source>
        <dbReference type="EMBL" id="GFR66704.1"/>
    </source>
</evidence>
<comment type="caution">
    <text evidence="5">The sequence shown here is derived from an EMBL/GenBank/DDBJ whole genome shotgun (WGS) entry which is preliminary data.</text>
</comment>
<evidence type="ECO:0000256" key="3">
    <source>
        <dbReference type="PROSITE-ProRule" id="PRU01015"/>
    </source>
</evidence>
<feature type="compositionally biased region" description="Basic and acidic residues" evidence="4">
    <location>
        <begin position="934"/>
        <end position="944"/>
    </location>
</feature>